<feature type="chain" id="PRO_5041462607" evidence="3">
    <location>
        <begin position="19"/>
        <end position="363"/>
    </location>
</feature>
<keyword evidence="5" id="KW-1185">Reference proteome</keyword>
<evidence type="ECO:0000256" key="3">
    <source>
        <dbReference type="SAM" id="SignalP"/>
    </source>
</evidence>
<proteinExistence type="predicted"/>
<dbReference type="RefSeq" id="XP_049131303.1">
    <property type="nucleotide sequence ID" value="XM_049275346.1"/>
</dbReference>
<feature type="transmembrane region" description="Helical" evidence="2">
    <location>
        <begin position="236"/>
        <end position="258"/>
    </location>
</feature>
<accession>A0AA37PB08</accession>
<evidence type="ECO:0000313" key="5">
    <source>
        <dbReference type="Proteomes" id="UP001055115"/>
    </source>
</evidence>
<keyword evidence="2" id="KW-0472">Membrane</keyword>
<name>A0AA37PB08_9PEZI</name>
<keyword evidence="2" id="KW-0812">Transmembrane</keyword>
<feature type="signal peptide" evidence="3">
    <location>
        <begin position="1"/>
        <end position="18"/>
    </location>
</feature>
<evidence type="ECO:0000313" key="4">
    <source>
        <dbReference type="EMBL" id="GKT48953.1"/>
    </source>
</evidence>
<dbReference type="AlphaFoldDB" id="A0AA37PB08"/>
<keyword evidence="3" id="KW-0732">Signal</keyword>
<keyword evidence="2" id="KW-1133">Transmembrane helix</keyword>
<feature type="region of interest" description="Disordered" evidence="1">
    <location>
        <begin position="327"/>
        <end position="363"/>
    </location>
</feature>
<feature type="compositionally biased region" description="Low complexity" evidence="1">
    <location>
        <begin position="347"/>
        <end position="363"/>
    </location>
</feature>
<dbReference type="GeneID" id="73329936"/>
<protein>
    <submittedName>
        <fullName evidence="4">Uncharacterized protein</fullName>
    </submittedName>
</protein>
<sequence length="363" mass="38603">MHLLVVLLLLGVLYPICARSETRFRRPPGPGPTGEYRDNPVYTLGSKITLQWEADSKPVDLLLWQQQPKGNTKPAVSRLAVGTIARIVLRAPELTVFTVNSKAKSLVWTVGYDGFPPYHDPGLSPVYFLQLVKTGESAGIVTSHYFNITAPARTTSTLSARTTTLSSKTSSKTTSSTIATTTTTDPATSTTLALESAESALATSSPTATPTLTPVPTPTPAASAGAPARQSRSGTVAGIAVGVTFAALAVLGSAAWLIRRHVQRNKRIPHTQSDIIMYAEQQLREKDALARRGAAATPTLPWKLGSAAESQEAFEFATWETRHELAADPVGRRSKRVRPGSMGSGPGSMRSGSLGSRSELWGG</sequence>
<organism evidence="4 5">
    <name type="scientific">Colletotrichum spaethianum</name>
    <dbReference type="NCBI Taxonomy" id="700344"/>
    <lineage>
        <taxon>Eukaryota</taxon>
        <taxon>Fungi</taxon>
        <taxon>Dikarya</taxon>
        <taxon>Ascomycota</taxon>
        <taxon>Pezizomycotina</taxon>
        <taxon>Sordariomycetes</taxon>
        <taxon>Hypocreomycetidae</taxon>
        <taxon>Glomerellales</taxon>
        <taxon>Glomerellaceae</taxon>
        <taxon>Colletotrichum</taxon>
        <taxon>Colletotrichum spaethianum species complex</taxon>
    </lineage>
</organism>
<dbReference type="EMBL" id="BQXU01000026">
    <property type="protein sequence ID" value="GKT48953.1"/>
    <property type="molecule type" value="Genomic_DNA"/>
</dbReference>
<reference evidence="4 5" key="1">
    <citation type="submission" date="2022-03" db="EMBL/GenBank/DDBJ databases">
        <title>Genome data of Colletotrichum spp.</title>
        <authorList>
            <person name="Utami Y.D."/>
            <person name="Hiruma K."/>
        </authorList>
    </citation>
    <scope>NUCLEOTIDE SEQUENCE [LARGE SCALE GENOMIC DNA]</scope>
    <source>
        <strain evidence="4 5">MAFF 239500</strain>
    </source>
</reference>
<comment type="caution">
    <text evidence="4">The sequence shown here is derived from an EMBL/GenBank/DDBJ whole genome shotgun (WGS) entry which is preliminary data.</text>
</comment>
<evidence type="ECO:0000256" key="2">
    <source>
        <dbReference type="SAM" id="Phobius"/>
    </source>
</evidence>
<evidence type="ECO:0000256" key="1">
    <source>
        <dbReference type="SAM" id="MobiDB-lite"/>
    </source>
</evidence>
<feature type="compositionally biased region" description="Low complexity" evidence="1">
    <location>
        <begin position="157"/>
        <end position="212"/>
    </location>
</feature>
<feature type="region of interest" description="Disordered" evidence="1">
    <location>
        <begin position="157"/>
        <end position="230"/>
    </location>
</feature>
<gene>
    <name evidence="4" type="ORF">ColSpa_09134</name>
</gene>
<dbReference type="Proteomes" id="UP001055115">
    <property type="component" value="Unassembled WGS sequence"/>
</dbReference>